<dbReference type="Gene3D" id="1.10.287.70">
    <property type="match status" value="2"/>
</dbReference>
<dbReference type="Pfam" id="PF07885">
    <property type="entry name" value="Ion_trans_2"/>
    <property type="match status" value="1"/>
</dbReference>
<evidence type="ECO:0000259" key="10">
    <source>
        <dbReference type="SMART" id="SM01053"/>
    </source>
</evidence>
<dbReference type="InterPro" id="IPR013099">
    <property type="entry name" value="K_chnl_dom"/>
</dbReference>
<evidence type="ECO:0000256" key="3">
    <source>
        <dbReference type="ARBA" id="ARBA00022692"/>
    </source>
</evidence>
<evidence type="ECO:0000256" key="6">
    <source>
        <dbReference type="ARBA" id="ARBA00023136"/>
    </source>
</evidence>
<feature type="region of interest" description="Disordered" evidence="8">
    <location>
        <begin position="1"/>
        <end position="86"/>
    </location>
</feature>
<dbReference type="Proteomes" id="UP000887572">
    <property type="component" value="Unplaced"/>
</dbReference>
<evidence type="ECO:0000256" key="9">
    <source>
        <dbReference type="SAM" id="Phobius"/>
    </source>
</evidence>
<dbReference type="SUPFAM" id="SSF81324">
    <property type="entry name" value="Voltage-gated potassium channels"/>
    <property type="match status" value="1"/>
</dbReference>
<comment type="subcellular location">
    <subcellularLocation>
        <location evidence="1">Membrane</location>
        <topology evidence="1">Multi-pass membrane protein</topology>
    </subcellularLocation>
</comment>
<keyword evidence="4 9" id="KW-1133">Transmembrane helix</keyword>
<accession>A0A914GYH8</accession>
<dbReference type="GO" id="GO:0016020">
    <property type="term" value="C:membrane"/>
    <property type="evidence" value="ECO:0007669"/>
    <property type="project" value="UniProtKB-SubCell"/>
</dbReference>
<keyword evidence="2" id="KW-0813">Transport</keyword>
<evidence type="ECO:0000313" key="11">
    <source>
        <dbReference type="Proteomes" id="UP000887572"/>
    </source>
</evidence>
<dbReference type="Pfam" id="PF03530">
    <property type="entry name" value="SK_channel"/>
    <property type="match status" value="1"/>
</dbReference>
<organism evidence="11 12">
    <name type="scientific">Globodera rostochiensis</name>
    <name type="common">Golden nematode worm</name>
    <name type="synonym">Heterodera rostochiensis</name>
    <dbReference type="NCBI Taxonomy" id="31243"/>
    <lineage>
        <taxon>Eukaryota</taxon>
        <taxon>Metazoa</taxon>
        <taxon>Ecdysozoa</taxon>
        <taxon>Nematoda</taxon>
        <taxon>Chromadorea</taxon>
        <taxon>Rhabditida</taxon>
        <taxon>Tylenchina</taxon>
        <taxon>Tylenchomorpha</taxon>
        <taxon>Tylenchoidea</taxon>
        <taxon>Heteroderidae</taxon>
        <taxon>Heteroderinae</taxon>
        <taxon>Globodera</taxon>
    </lineage>
</organism>
<keyword evidence="5" id="KW-0406">Ion transport</keyword>
<feature type="compositionally biased region" description="Basic and acidic residues" evidence="8">
    <location>
        <begin position="148"/>
        <end position="158"/>
    </location>
</feature>
<feature type="transmembrane region" description="Helical" evidence="9">
    <location>
        <begin position="550"/>
        <end position="569"/>
    </location>
</feature>
<feature type="transmembrane region" description="Helical" evidence="9">
    <location>
        <begin position="394"/>
        <end position="414"/>
    </location>
</feature>
<feature type="region of interest" description="Disordered" evidence="8">
    <location>
        <begin position="148"/>
        <end position="204"/>
    </location>
</feature>
<dbReference type="InterPro" id="IPR015449">
    <property type="entry name" value="K_chnl_Ca-activ_SK"/>
</dbReference>
<dbReference type="AlphaFoldDB" id="A0A914GYH8"/>
<feature type="compositionally biased region" description="Polar residues" evidence="8">
    <location>
        <begin position="51"/>
        <end position="70"/>
    </location>
</feature>
<name>A0A914GYH8_GLORO</name>
<dbReference type="SUPFAM" id="SSF81327">
    <property type="entry name" value="Small-conductance potassium channel"/>
    <property type="match status" value="1"/>
</dbReference>
<dbReference type="GO" id="GO:0005516">
    <property type="term" value="F:calmodulin binding"/>
    <property type="evidence" value="ECO:0007669"/>
    <property type="project" value="InterPro"/>
</dbReference>
<dbReference type="SMART" id="SM01053">
    <property type="entry name" value="CaMBD"/>
    <property type="match status" value="1"/>
</dbReference>
<feature type="transmembrane region" description="Helical" evidence="9">
    <location>
        <begin position="581"/>
        <end position="601"/>
    </location>
</feature>
<keyword evidence="7" id="KW-0407">Ion channel</keyword>
<feature type="compositionally biased region" description="Polar residues" evidence="8">
    <location>
        <begin position="77"/>
        <end position="86"/>
    </location>
</feature>
<evidence type="ECO:0000313" key="12">
    <source>
        <dbReference type="WBParaSite" id="Gr19_v10_g12358.t2"/>
    </source>
</evidence>
<keyword evidence="6 9" id="KW-0472">Membrane</keyword>
<keyword evidence="11" id="KW-1185">Reference proteome</keyword>
<feature type="transmembrane region" description="Helical" evidence="9">
    <location>
        <begin position="613"/>
        <end position="634"/>
    </location>
</feature>
<feature type="compositionally biased region" description="Low complexity" evidence="8">
    <location>
        <begin position="1"/>
        <end position="27"/>
    </location>
</feature>
<evidence type="ECO:0000256" key="2">
    <source>
        <dbReference type="ARBA" id="ARBA00022448"/>
    </source>
</evidence>
<dbReference type="PANTHER" id="PTHR10153">
    <property type="entry name" value="SMALL CONDUCTANCE CALCIUM-ACTIVATED POTASSIUM CHANNEL"/>
    <property type="match status" value="1"/>
</dbReference>
<dbReference type="WBParaSite" id="Gr19_v10_g12358.t2">
    <property type="protein sequence ID" value="Gr19_v10_g12358.t2"/>
    <property type="gene ID" value="Gr19_v10_g12358"/>
</dbReference>
<evidence type="ECO:0000256" key="1">
    <source>
        <dbReference type="ARBA" id="ARBA00004141"/>
    </source>
</evidence>
<feature type="compositionally biased region" description="Polar residues" evidence="8">
    <location>
        <begin position="174"/>
        <end position="198"/>
    </location>
</feature>
<reference evidence="12" key="1">
    <citation type="submission" date="2022-11" db="UniProtKB">
        <authorList>
            <consortium name="WormBaseParasite"/>
        </authorList>
    </citation>
    <scope>IDENTIFICATION</scope>
</reference>
<protein>
    <submittedName>
        <fullName evidence="12">Calmodulin-binding domain-containing protein</fullName>
    </submittedName>
</protein>
<evidence type="ECO:0000256" key="8">
    <source>
        <dbReference type="SAM" id="MobiDB-lite"/>
    </source>
</evidence>
<proteinExistence type="predicted"/>
<feature type="domain" description="Calmodulin-binding" evidence="10">
    <location>
        <begin position="652"/>
        <end position="725"/>
    </location>
</feature>
<feature type="transmembrane region" description="Helical" evidence="9">
    <location>
        <begin position="357"/>
        <end position="374"/>
    </location>
</feature>
<dbReference type="InterPro" id="IPR004178">
    <property type="entry name" value="CaM-bd_dom"/>
</dbReference>
<dbReference type="InterPro" id="IPR036122">
    <property type="entry name" value="CaM-bd_dom_sf"/>
</dbReference>
<evidence type="ECO:0000256" key="4">
    <source>
        <dbReference type="ARBA" id="ARBA00022989"/>
    </source>
</evidence>
<dbReference type="Pfam" id="PF02888">
    <property type="entry name" value="CaMBD"/>
    <property type="match status" value="1"/>
</dbReference>
<evidence type="ECO:0000256" key="5">
    <source>
        <dbReference type="ARBA" id="ARBA00023065"/>
    </source>
</evidence>
<sequence>MPSIASPRATSSVASPSVSRSSRVPDASSPPPISLPRGDLPGSAGGGRAVSGTTTHAVNGPPSTASSPTATGIRHTLGSNSTFQQTLDRRKTFRCRGSLGPTVASAPSVEHEDYRTPKPSVLAIGKSGKSFDDLGGEAAGCSKNNGLVKEEMSTEQKRLQTNSNARHRRLSGDSAVSATLSPNRQNSRKSSNNTQMINSRCRRNSSIHEVSADFLRLNGSRQQFRYESVDSNNTGGGRTGAAHPLIKVEDAGGEIAARQKIAPPPVPKKRSNASAVVLIDSQHSSVEKWPQLENGGPPQHILVGGLHPPPGHATMAQSPHSMNFKRNNSRYGTPIDGSAVKMVYKIRSQRLSDRVRITDRCLILAMLGILLMVLDTEICGQHFFGIYKDHFASLLIRSLVLLSTLALLVQIVHFHVNEIQLDLVDCGADDWRVVLSWRRLWQFFAEFLFCSIIPLPGTGTLRWSFVEPSRAWTTHQQATLDEHSVYQMRDVPVDVVLSLLMLSRVYLVGRWQVLHSKQFQDASTRTLAALNRIQVNFAFVLKTVLDQRPMLFLSIFLLIFWLITAWSFAQCERFGRDEDEPFILYTNALWFIAITFNGNGYGDIVPKSLAGRLIAILVGISGAVISSILIAVISRKILLSQGQKNVNNFMNDSRLTLAHKHAAARVLQKTWHIYRCLRSSDTPDHQLRRHQRKFLNAIHQFRRIKNKMRSFGENSSASMQQLSRLMTEMHTHTQRLALAQEEMRAQIEVDGTILHNNNRSPSAVSIRSDFSDVMCHCRERATQAKKKAPNDFLIHSFYSIV</sequence>
<evidence type="ECO:0000256" key="7">
    <source>
        <dbReference type="ARBA" id="ARBA00023303"/>
    </source>
</evidence>
<dbReference type="GO" id="GO:0016286">
    <property type="term" value="F:small conductance calcium-activated potassium channel activity"/>
    <property type="evidence" value="ECO:0007669"/>
    <property type="project" value="InterPro"/>
</dbReference>
<keyword evidence="3 9" id="KW-0812">Transmembrane</keyword>